<evidence type="ECO:0000313" key="3">
    <source>
        <dbReference type="Proteomes" id="UP000188320"/>
    </source>
</evidence>
<dbReference type="Proteomes" id="UP000188320">
    <property type="component" value="Unassembled WGS sequence"/>
</dbReference>
<keyword evidence="1" id="KW-1133">Transmembrane helix</keyword>
<comment type="caution">
    <text evidence="2">The sequence shown here is derived from an EMBL/GenBank/DDBJ whole genome shotgun (WGS) entry which is preliminary data.</text>
</comment>
<feature type="transmembrane region" description="Helical" evidence="1">
    <location>
        <begin position="12"/>
        <end position="34"/>
    </location>
</feature>
<evidence type="ECO:0000256" key="1">
    <source>
        <dbReference type="SAM" id="Phobius"/>
    </source>
</evidence>
<protein>
    <submittedName>
        <fullName evidence="2">Uncharacterized protein</fullName>
    </submittedName>
</protein>
<gene>
    <name evidence="2" type="ORF">AX774_g5085</name>
</gene>
<dbReference type="EMBL" id="LSSK01000894">
    <property type="protein sequence ID" value="OMH81454.1"/>
    <property type="molecule type" value="Genomic_DNA"/>
</dbReference>
<dbReference type="AlphaFoldDB" id="A0A1R1PKG8"/>
<reference evidence="3" key="1">
    <citation type="submission" date="2017-01" db="EMBL/GenBank/DDBJ databases">
        <authorList>
            <person name="Wang Y."/>
            <person name="White M."/>
            <person name="Kvist S."/>
            <person name="Moncalvo J.-M."/>
        </authorList>
    </citation>
    <scope>NUCLEOTIDE SEQUENCE [LARGE SCALE GENOMIC DNA]</scope>
    <source>
        <strain evidence="3">COL-18-3</strain>
    </source>
</reference>
<keyword evidence="1" id="KW-0812">Transmembrane</keyword>
<organism evidence="2 3">
    <name type="scientific">Zancudomyces culisetae</name>
    <name type="common">Gut fungus</name>
    <name type="synonym">Smittium culisetae</name>
    <dbReference type="NCBI Taxonomy" id="1213189"/>
    <lineage>
        <taxon>Eukaryota</taxon>
        <taxon>Fungi</taxon>
        <taxon>Fungi incertae sedis</taxon>
        <taxon>Zoopagomycota</taxon>
        <taxon>Kickxellomycotina</taxon>
        <taxon>Harpellomycetes</taxon>
        <taxon>Harpellales</taxon>
        <taxon>Legeriomycetaceae</taxon>
        <taxon>Zancudomyces</taxon>
    </lineage>
</organism>
<keyword evidence="1" id="KW-0472">Membrane</keyword>
<proteinExistence type="predicted"/>
<name>A0A1R1PKG8_ZANCU</name>
<accession>A0A1R1PKG8</accession>
<evidence type="ECO:0000313" key="2">
    <source>
        <dbReference type="EMBL" id="OMH81454.1"/>
    </source>
</evidence>
<sequence length="105" mass="11953">MGIIKKEKINLWFPYLNVFFLTKEGICITLAALLDIQLNETYLSRISNQLHFLLVSTDPFLIDEATQVLEKLIRKKGALSTGIVESETKRALEWLQSKGKSLANE</sequence>
<keyword evidence="3" id="KW-1185">Reference proteome</keyword>